<comment type="caution">
    <text evidence="2">The sequence shown here is derived from an EMBL/GenBank/DDBJ whole genome shotgun (WGS) entry which is preliminary data.</text>
</comment>
<accession>A0ABV0ADN2</accession>
<organism evidence="2 3">
    <name type="scientific">Mariniflexile soesokkakense</name>
    <dbReference type="NCBI Taxonomy" id="1343160"/>
    <lineage>
        <taxon>Bacteria</taxon>
        <taxon>Pseudomonadati</taxon>
        <taxon>Bacteroidota</taxon>
        <taxon>Flavobacteriia</taxon>
        <taxon>Flavobacteriales</taxon>
        <taxon>Flavobacteriaceae</taxon>
        <taxon>Mariniflexile</taxon>
    </lineage>
</organism>
<evidence type="ECO:0008006" key="4">
    <source>
        <dbReference type="Google" id="ProtNLM"/>
    </source>
</evidence>
<evidence type="ECO:0000313" key="3">
    <source>
        <dbReference type="Proteomes" id="UP001416393"/>
    </source>
</evidence>
<evidence type="ECO:0000313" key="2">
    <source>
        <dbReference type="EMBL" id="MEN3325178.1"/>
    </source>
</evidence>
<name>A0ABV0ADN2_9FLAO</name>
<protein>
    <recommendedName>
        <fullName evidence="4">Secreted protein (Por secretion system target)</fullName>
    </recommendedName>
</protein>
<reference evidence="2 3" key="1">
    <citation type="submission" date="2024-01" db="EMBL/GenBank/DDBJ databases">
        <title>Mariniflexile litorale sp. nov., isolated from the shallow sediments of the Sea of Japan.</title>
        <authorList>
            <person name="Romanenko L."/>
            <person name="Bystritskaya E."/>
            <person name="Isaeva M."/>
        </authorList>
    </citation>
    <scope>NUCLEOTIDE SEQUENCE [LARGE SCALE GENOMIC DNA]</scope>
    <source>
        <strain evidence="2 3">KCTC 32427</strain>
    </source>
</reference>
<sequence length="344" mass="38284">QLWQQWDGNSHNLNEYQGGYAQVNKLGSCRAYQFVGFYGGNNGSQDGTVTPTRYLPVGQGFITEIIANGTVVFNNGQRVFVKEADADGSYGNGSTFSKSSKAKSKSSSEAQPSDVMKKIRLEFNSVVGPKIRRELLMGFSEATTDGYDYGYDAECDEGSNNDFNLDLDGKNMNIQAYGPIANDKVVPLNFKSSGNNTFEIRATELENLDGDQDVYLRDNETGEYFDLTQSTPYRFSSLQGKFNKRFEIVFQTEQQGLSTEETATNENFIYYQNATSTLYGKKMSSSIDKLAIVNMRGQTVMEFNDVPREALKNGLKISNVPTGTYVAWFRAKTGEVTSKKIIVN</sequence>
<evidence type="ECO:0000256" key="1">
    <source>
        <dbReference type="SAM" id="MobiDB-lite"/>
    </source>
</evidence>
<dbReference type="Proteomes" id="UP001416393">
    <property type="component" value="Unassembled WGS sequence"/>
</dbReference>
<feature type="region of interest" description="Disordered" evidence="1">
    <location>
        <begin position="92"/>
        <end position="113"/>
    </location>
</feature>
<gene>
    <name evidence="2" type="ORF">VP395_15715</name>
</gene>
<feature type="non-terminal residue" evidence="2">
    <location>
        <position position="1"/>
    </location>
</feature>
<dbReference type="EMBL" id="JAZHYP010000017">
    <property type="protein sequence ID" value="MEN3325178.1"/>
    <property type="molecule type" value="Genomic_DNA"/>
</dbReference>
<dbReference type="RefSeq" id="WP_346242979.1">
    <property type="nucleotide sequence ID" value="NZ_JAZHYP010000017.1"/>
</dbReference>
<proteinExistence type="predicted"/>
<keyword evidence="3" id="KW-1185">Reference proteome</keyword>